<keyword evidence="1" id="KW-0472">Membrane</keyword>
<dbReference type="EMBL" id="CADEAL010002294">
    <property type="protein sequence ID" value="CAB1439528.1"/>
    <property type="molecule type" value="Genomic_DNA"/>
</dbReference>
<accession>A0A9N7UUF3</accession>
<evidence type="ECO:0000256" key="1">
    <source>
        <dbReference type="SAM" id="Phobius"/>
    </source>
</evidence>
<organism evidence="2 3">
    <name type="scientific">Pleuronectes platessa</name>
    <name type="common">European plaice</name>
    <dbReference type="NCBI Taxonomy" id="8262"/>
    <lineage>
        <taxon>Eukaryota</taxon>
        <taxon>Metazoa</taxon>
        <taxon>Chordata</taxon>
        <taxon>Craniata</taxon>
        <taxon>Vertebrata</taxon>
        <taxon>Euteleostomi</taxon>
        <taxon>Actinopterygii</taxon>
        <taxon>Neopterygii</taxon>
        <taxon>Teleostei</taxon>
        <taxon>Neoteleostei</taxon>
        <taxon>Acanthomorphata</taxon>
        <taxon>Carangaria</taxon>
        <taxon>Pleuronectiformes</taxon>
        <taxon>Pleuronectoidei</taxon>
        <taxon>Pleuronectidae</taxon>
        <taxon>Pleuronectes</taxon>
    </lineage>
</organism>
<comment type="caution">
    <text evidence="2">The sequence shown here is derived from an EMBL/GenBank/DDBJ whole genome shotgun (WGS) entry which is preliminary data.</text>
</comment>
<keyword evidence="3" id="KW-1185">Reference proteome</keyword>
<sequence length="243" mass="26489">MTTADRLLEQMFSWIDQRSCCADQLVKLAQELKSLRQKCKGGECVGSSVAVVGAAYEPNWSTGGGLHNTRFGPGLNLLILVTVTGVLAFFTLKSIGTKSKFLFDKGSQQLITKISVTGMKTVLKGGGMVNHQLVGGAIGMAFALNEAIDSWTDLIKNNNVTEASQSLRDTAKAIRKISKALRDQFKDMKNDTLEGVEWDYYPNRCHSPLLSSGRSCHGARARLVLSLGCRLHVSGLLRLKQQV</sequence>
<evidence type="ECO:0000313" key="2">
    <source>
        <dbReference type="EMBL" id="CAB1439528.1"/>
    </source>
</evidence>
<feature type="transmembrane region" description="Helical" evidence="1">
    <location>
        <begin position="74"/>
        <end position="92"/>
    </location>
</feature>
<evidence type="ECO:0000313" key="3">
    <source>
        <dbReference type="Proteomes" id="UP001153269"/>
    </source>
</evidence>
<gene>
    <name evidence="2" type="ORF">PLEPLA_LOCUS27311</name>
</gene>
<name>A0A9N7UUF3_PLEPL</name>
<proteinExistence type="predicted"/>
<reference evidence="2" key="1">
    <citation type="submission" date="2020-03" db="EMBL/GenBank/DDBJ databases">
        <authorList>
            <person name="Weist P."/>
        </authorList>
    </citation>
    <scope>NUCLEOTIDE SEQUENCE</scope>
</reference>
<dbReference type="Proteomes" id="UP001153269">
    <property type="component" value="Unassembled WGS sequence"/>
</dbReference>
<protein>
    <submittedName>
        <fullName evidence="2">Uncharacterized protein</fullName>
    </submittedName>
</protein>
<keyword evidence="1" id="KW-0812">Transmembrane</keyword>
<keyword evidence="1" id="KW-1133">Transmembrane helix</keyword>
<dbReference type="AlphaFoldDB" id="A0A9N7UUF3"/>